<protein>
    <submittedName>
        <fullName evidence="2">Uncharacterized protein</fullName>
    </submittedName>
</protein>
<dbReference type="EMBL" id="JAEUBG010001689">
    <property type="protein sequence ID" value="KAH3686021.1"/>
    <property type="molecule type" value="Genomic_DNA"/>
</dbReference>
<reference evidence="2" key="1">
    <citation type="journal article" date="2021" name="Open Biol.">
        <title>Shared evolutionary footprints suggest mitochondrial oxidative damage underlies multiple complex I losses in fungi.</title>
        <authorList>
            <person name="Schikora-Tamarit M.A."/>
            <person name="Marcet-Houben M."/>
            <person name="Nosek J."/>
            <person name="Gabaldon T."/>
        </authorList>
    </citation>
    <scope>NUCLEOTIDE SEQUENCE</scope>
    <source>
        <strain evidence="2">CBS2887</strain>
    </source>
</reference>
<comment type="caution">
    <text evidence="2">The sequence shown here is derived from an EMBL/GenBank/DDBJ whole genome shotgun (WGS) entry which is preliminary data.</text>
</comment>
<feature type="transmembrane region" description="Helical" evidence="1">
    <location>
        <begin position="73"/>
        <end position="92"/>
    </location>
</feature>
<evidence type="ECO:0000313" key="3">
    <source>
        <dbReference type="Proteomes" id="UP000774326"/>
    </source>
</evidence>
<evidence type="ECO:0000256" key="1">
    <source>
        <dbReference type="SAM" id="Phobius"/>
    </source>
</evidence>
<keyword evidence="1" id="KW-0472">Membrane</keyword>
<organism evidence="2 3">
    <name type="scientific">Wickerhamomyces pijperi</name>
    <name type="common">Yeast</name>
    <name type="synonym">Pichia pijperi</name>
    <dbReference type="NCBI Taxonomy" id="599730"/>
    <lineage>
        <taxon>Eukaryota</taxon>
        <taxon>Fungi</taxon>
        <taxon>Dikarya</taxon>
        <taxon>Ascomycota</taxon>
        <taxon>Saccharomycotina</taxon>
        <taxon>Saccharomycetes</taxon>
        <taxon>Phaffomycetales</taxon>
        <taxon>Wickerhamomycetaceae</taxon>
        <taxon>Wickerhamomyces</taxon>
    </lineage>
</organism>
<dbReference type="AlphaFoldDB" id="A0A9P8Q8Q2"/>
<keyword evidence="1" id="KW-1133">Transmembrane helix</keyword>
<gene>
    <name evidence="2" type="ORF">WICPIJ_003021</name>
</gene>
<dbReference type="OrthoDB" id="3980750at2759"/>
<dbReference type="Proteomes" id="UP000774326">
    <property type="component" value="Unassembled WGS sequence"/>
</dbReference>
<evidence type="ECO:0000313" key="2">
    <source>
        <dbReference type="EMBL" id="KAH3686021.1"/>
    </source>
</evidence>
<keyword evidence="1" id="KW-0812">Transmembrane</keyword>
<keyword evidence="3" id="KW-1185">Reference proteome</keyword>
<accession>A0A9P8Q8Q2</accession>
<proteinExistence type="predicted"/>
<sequence length="203" mass="23721">MSFLNPEAPEEQHQQLLRTMDNNEDEELRRLNERVFGMIEQVLDDAEMAELNRQRERQGQRQPQSFFSSVANGFVNTLFVILLPLVFTRIILQLLAISTNTEDFSYGVAEYYATDSFDEGLYDGSILMKFHFIFASELSSVLSMEYIKIITLCFYVAYSLTMSSYMLFTFVFYLFCILLTTSRRWNDIVKFLTNVIRSKTGVF</sequence>
<feature type="transmembrane region" description="Helical" evidence="1">
    <location>
        <begin position="164"/>
        <end position="181"/>
    </location>
</feature>
<reference evidence="2" key="2">
    <citation type="submission" date="2021-01" db="EMBL/GenBank/DDBJ databases">
        <authorList>
            <person name="Schikora-Tamarit M.A."/>
        </authorList>
    </citation>
    <scope>NUCLEOTIDE SEQUENCE</scope>
    <source>
        <strain evidence="2">CBS2887</strain>
    </source>
</reference>
<name>A0A9P8Q8Q2_WICPI</name>